<accession>A0A645J8E1</accession>
<proteinExistence type="predicted"/>
<dbReference type="AlphaFoldDB" id="A0A645J8E1"/>
<gene>
    <name evidence="1" type="ORF">SDC9_204416</name>
</gene>
<name>A0A645J8E1_9ZZZZ</name>
<protein>
    <submittedName>
        <fullName evidence="1">Uncharacterized protein</fullName>
    </submittedName>
</protein>
<organism evidence="1">
    <name type="scientific">bioreactor metagenome</name>
    <dbReference type="NCBI Taxonomy" id="1076179"/>
    <lineage>
        <taxon>unclassified sequences</taxon>
        <taxon>metagenomes</taxon>
        <taxon>ecological metagenomes</taxon>
    </lineage>
</organism>
<reference evidence="1" key="1">
    <citation type="submission" date="2019-08" db="EMBL/GenBank/DDBJ databases">
        <authorList>
            <person name="Kucharzyk K."/>
            <person name="Murdoch R.W."/>
            <person name="Higgins S."/>
            <person name="Loffler F."/>
        </authorList>
    </citation>
    <scope>NUCLEOTIDE SEQUENCE</scope>
</reference>
<comment type="caution">
    <text evidence="1">The sequence shown here is derived from an EMBL/GenBank/DDBJ whole genome shotgun (WGS) entry which is preliminary data.</text>
</comment>
<evidence type="ECO:0000313" key="1">
    <source>
        <dbReference type="EMBL" id="MPN56724.1"/>
    </source>
</evidence>
<sequence length="99" mass="10880">MSNKDCSIDVLTDPLVLFQYCSCKTWDADNASISALSLGVFTQNSNSVADVRIISFISSDFIVVPSNKSGFSFMIANNESEKLMMALFKIERESTAIPL</sequence>
<dbReference type="EMBL" id="VSSQ01127394">
    <property type="protein sequence ID" value="MPN56724.1"/>
    <property type="molecule type" value="Genomic_DNA"/>
</dbReference>